<protein>
    <recommendedName>
        <fullName evidence="2">Calcineurin-like phosphoesterase domain-containing protein</fullName>
    </recommendedName>
</protein>
<feature type="transmembrane region" description="Helical" evidence="1">
    <location>
        <begin position="35"/>
        <end position="55"/>
    </location>
</feature>
<proteinExistence type="predicted"/>
<keyword evidence="4" id="KW-1185">Reference proteome</keyword>
<name>A0A1T2L109_9GAMM</name>
<feature type="transmembrane region" description="Helical" evidence="1">
    <location>
        <begin position="67"/>
        <end position="91"/>
    </location>
</feature>
<sequence>MPLRLIIFASIFLLVMAAANFYIYRRFFKKLSPHFSQYAAIIPITLMAGEIFFMLDRVLDLLAQSPLLYMINSAFIGITFMLFVIATIYDLTITTSRRVPFDQGRRRTIKILFDITMLIAATAYLLRGFSQGIKAPGINSVEVKIKDFPIDNYSIVQLSDVHVGRTIKRGFIEETVARTNALHPDMVVITGDLIDLPLEDIRQDLEPLQRLQCPCYFILGNHEYFHGAEPVIEYLRTLGIRPLLNESEVIEKSGQQFNLVGVNDVIGERIGSLPLDFDRAFDGVDTNIPTILLCHQPKGINLIKEHQFDLMLSGHTHGGQIFPFGFLVMIDQPYLAGLHRHDARRQIFVSRGTGYWGPPLRVLAPSEISHIIISAG</sequence>
<evidence type="ECO:0000256" key="1">
    <source>
        <dbReference type="SAM" id="Phobius"/>
    </source>
</evidence>
<feature type="transmembrane region" description="Helical" evidence="1">
    <location>
        <begin position="6"/>
        <end position="23"/>
    </location>
</feature>
<dbReference type="RefSeq" id="WP_078484764.1">
    <property type="nucleotide sequence ID" value="NZ_MPRL01000074.1"/>
</dbReference>
<evidence type="ECO:0000259" key="2">
    <source>
        <dbReference type="Pfam" id="PF00149"/>
    </source>
</evidence>
<dbReference type="SUPFAM" id="SSF56300">
    <property type="entry name" value="Metallo-dependent phosphatases"/>
    <property type="match status" value="1"/>
</dbReference>
<dbReference type="Gene3D" id="3.60.21.10">
    <property type="match status" value="1"/>
</dbReference>
<organism evidence="3 4">
    <name type="scientific">Solemya pervernicosa gill symbiont</name>
    <dbReference type="NCBI Taxonomy" id="642797"/>
    <lineage>
        <taxon>Bacteria</taxon>
        <taxon>Pseudomonadati</taxon>
        <taxon>Pseudomonadota</taxon>
        <taxon>Gammaproteobacteria</taxon>
        <taxon>sulfur-oxidizing symbionts</taxon>
    </lineage>
</organism>
<dbReference type="OrthoDB" id="9780884at2"/>
<dbReference type="AlphaFoldDB" id="A0A1T2L109"/>
<dbReference type="EMBL" id="MPRL01000074">
    <property type="protein sequence ID" value="OOZ38761.1"/>
    <property type="molecule type" value="Genomic_DNA"/>
</dbReference>
<evidence type="ECO:0000313" key="3">
    <source>
        <dbReference type="EMBL" id="OOZ38761.1"/>
    </source>
</evidence>
<dbReference type="Proteomes" id="UP000191110">
    <property type="component" value="Unassembled WGS sequence"/>
</dbReference>
<dbReference type="Pfam" id="PF00149">
    <property type="entry name" value="Metallophos"/>
    <property type="match status" value="1"/>
</dbReference>
<gene>
    <name evidence="3" type="ORF">BOW53_14285</name>
</gene>
<dbReference type="GO" id="GO:0016787">
    <property type="term" value="F:hydrolase activity"/>
    <property type="evidence" value="ECO:0007669"/>
    <property type="project" value="InterPro"/>
</dbReference>
<keyword evidence="1" id="KW-0472">Membrane</keyword>
<keyword evidence="1" id="KW-0812">Transmembrane</keyword>
<dbReference type="InterPro" id="IPR029052">
    <property type="entry name" value="Metallo-depent_PP-like"/>
</dbReference>
<evidence type="ECO:0000313" key="4">
    <source>
        <dbReference type="Proteomes" id="UP000191110"/>
    </source>
</evidence>
<dbReference type="CDD" id="cd07385">
    <property type="entry name" value="MPP_YkuE_C"/>
    <property type="match status" value="1"/>
</dbReference>
<reference evidence="3 4" key="1">
    <citation type="submission" date="2016-11" db="EMBL/GenBank/DDBJ databases">
        <title>Mixed transmission modes and dynamic genome evolution in an obligate animal-bacterial symbiosis.</title>
        <authorList>
            <person name="Russell S.L."/>
            <person name="Corbett-Detig R.B."/>
            <person name="Cavanaugh C.M."/>
        </authorList>
    </citation>
    <scope>NUCLEOTIDE SEQUENCE [LARGE SCALE GENOMIC DNA]</scope>
    <source>
        <strain evidence="3">Sveles-Q1</strain>
    </source>
</reference>
<dbReference type="InterPro" id="IPR004843">
    <property type="entry name" value="Calcineurin-like_PHP"/>
</dbReference>
<feature type="domain" description="Calcineurin-like phosphoesterase" evidence="2">
    <location>
        <begin position="154"/>
        <end position="318"/>
    </location>
</feature>
<dbReference type="PANTHER" id="PTHR31302">
    <property type="entry name" value="TRANSMEMBRANE PROTEIN WITH METALLOPHOSPHOESTERASE DOMAIN-RELATED"/>
    <property type="match status" value="1"/>
</dbReference>
<accession>A0A1T2L109</accession>
<comment type="caution">
    <text evidence="3">The sequence shown here is derived from an EMBL/GenBank/DDBJ whole genome shotgun (WGS) entry which is preliminary data.</text>
</comment>
<dbReference type="PANTHER" id="PTHR31302:SF0">
    <property type="entry name" value="TRANSMEMBRANE PROTEIN WITH METALLOPHOSPHOESTERASE DOMAIN"/>
    <property type="match status" value="1"/>
</dbReference>
<feature type="transmembrane region" description="Helical" evidence="1">
    <location>
        <begin position="111"/>
        <end position="129"/>
    </location>
</feature>
<keyword evidence="1" id="KW-1133">Transmembrane helix</keyword>
<dbReference type="InterPro" id="IPR051158">
    <property type="entry name" value="Metallophosphoesterase_sf"/>
</dbReference>